<reference evidence="9" key="1">
    <citation type="submission" date="2017-02" db="UniProtKB">
        <authorList>
            <consortium name="WormBaseParasite"/>
        </authorList>
    </citation>
    <scope>IDENTIFICATION</scope>
</reference>
<evidence type="ECO:0000256" key="2">
    <source>
        <dbReference type="ARBA" id="ARBA00022729"/>
    </source>
</evidence>
<dbReference type="EMBL" id="UYRR01006067">
    <property type="protein sequence ID" value="VDK22309.1"/>
    <property type="molecule type" value="Genomic_DNA"/>
</dbReference>
<accession>A0A0M3J8N1</accession>
<dbReference type="InterPro" id="IPR051940">
    <property type="entry name" value="Chitin_bind-dev_reg"/>
</dbReference>
<evidence type="ECO:0000313" key="8">
    <source>
        <dbReference type="Proteomes" id="UP000267096"/>
    </source>
</evidence>
<organism evidence="9">
    <name type="scientific">Anisakis simplex</name>
    <name type="common">Herring worm</name>
    <dbReference type="NCBI Taxonomy" id="6269"/>
    <lineage>
        <taxon>Eukaryota</taxon>
        <taxon>Metazoa</taxon>
        <taxon>Ecdysozoa</taxon>
        <taxon>Nematoda</taxon>
        <taxon>Chromadorea</taxon>
        <taxon>Rhabditida</taxon>
        <taxon>Spirurina</taxon>
        <taxon>Ascaridomorpha</taxon>
        <taxon>Ascaridoidea</taxon>
        <taxon>Anisakidae</taxon>
        <taxon>Anisakis</taxon>
        <taxon>Anisakis simplex complex</taxon>
    </lineage>
</organism>
<dbReference type="OrthoDB" id="6020543at2759"/>
<evidence type="ECO:0000259" key="6">
    <source>
        <dbReference type="PROSITE" id="PS50940"/>
    </source>
</evidence>
<evidence type="ECO:0000313" key="7">
    <source>
        <dbReference type="EMBL" id="VDK22309.1"/>
    </source>
</evidence>
<keyword evidence="3" id="KW-0677">Repeat</keyword>
<keyword evidence="5" id="KW-0325">Glycoprotein</keyword>
<dbReference type="Proteomes" id="UP000267096">
    <property type="component" value="Unassembled WGS sequence"/>
</dbReference>
<keyword evidence="2" id="KW-0732">Signal</keyword>
<dbReference type="AlphaFoldDB" id="A0A0M3J8N1"/>
<dbReference type="InterPro" id="IPR036508">
    <property type="entry name" value="Chitin-bd_dom_sf"/>
</dbReference>
<dbReference type="SUPFAM" id="SSF57625">
    <property type="entry name" value="Invertebrate chitin-binding proteins"/>
    <property type="match status" value="2"/>
</dbReference>
<keyword evidence="8" id="KW-1185">Reference proteome</keyword>
<evidence type="ECO:0000256" key="5">
    <source>
        <dbReference type="ARBA" id="ARBA00023180"/>
    </source>
</evidence>
<evidence type="ECO:0000256" key="1">
    <source>
        <dbReference type="ARBA" id="ARBA00022669"/>
    </source>
</evidence>
<dbReference type="PROSITE" id="PS50940">
    <property type="entry name" value="CHIT_BIND_II"/>
    <property type="match status" value="1"/>
</dbReference>
<dbReference type="SMART" id="SM00494">
    <property type="entry name" value="ChtBD2"/>
    <property type="match status" value="3"/>
</dbReference>
<dbReference type="InterPro" id="IPR002557">
    <property type="entry name" value="Chitin-bd_dom"/>
</dbReference>
<dbReference type="GO" id="GO:0008061">
    <property type="term" value="F:chitin binding"/>
    <property type="evidence" value="ECO:0007669"/>
    <property type="project" value="UniProtKB-KW"/>
</dbReference>
<dbReference type="PANTHER" id="PTHR23301">
    <property type="entry name" value="CHITIN BINDING PERITROPHIN-A"/>
    <property type="match status" value="1"/>
</dbReference>
<keyword evidence="1" id="KW-0147">Chitin-binding</keyword>
<proteinExistence type="predicted"/>
<evidence type="ECO:0000256" key="4">
    <source>
        <dbReference type="ARBA" id="ARBA00023157"/>
    </source>
</evidence>
<protein>
    <submittedName>
        <fullName evidence="9">Chitin-binding type-2 domain-containing protein</fullName>
    </submittedName>
</protein>
<dbReference type="Gene3D" id="3.20.20.80">
    <property type="entry name" value="Glycosidases"/>
    <property type="match status" value="1"/>
</dbReference>
<dbReference type="PANTHER" id="PTHR23301:SF0">
    <property type="entry name" value="CHITIN-BINDING TYPE-2 DOMAIN-CONTAINING PROTEIN-RELATED"/>
    <property type="match status" value="1"/>
</dbReference>
<sequence>MHIRCAYSGASAVAIGFCRIDFIVCLRGFAHDTFCIRGYLFDHILRTCMPAAECGRWQVPLLDRKMSDDKVSRYSHPICAGVEDGSKIAIGPCYNQYILCNAGSVSYRHCVNIDDVFSPTVGVCIPKSNSGECVRDSTVQSDGRTQVIHRQDQDRIESQTEKLQEQINKDQIANQVNSDDHKQEKLVMQSQPILSQETGNGSSSRNQFCLVREDGLYRHPKNCANIIQCFGGEQFEYESCSRGLVFNEVSGGCDYRANVPDCANYSAATATAGPSSDNTATEGNIFVFCFEITQMANCNQTSS</sequence>
<feature type="domain" description="Chitin-binding type-2" evidence="6">
    <location>
        <begin position="206"/>
        <end position="264"/>
    </location>
</feature>
<name>A0A0M3J8N1_ANISI</name>
<evidence type="ECO:0000256" key="3">
    <source>
        <dbReference type="ARBA" id="ARBA00022737"/>
    </source>
</evidence>
<dbReference type="Pfam" id="PF01607">
    <property type="entry name" value="CBM_14"/>
    <property type="match status" value="2"/>
</dbReference>
<evidence type="ECO:0000313" key="9">
    <source>
        <dbReference type="WBParaSite" id="ASIM_0000393701-mRNA-1"/>
    </source>
</evidence>
<reference evidence="7 8" key="2">
    <citation type="submission" date="2018-11" db="EMBL/GenBank/DDBJ databases">
        <authorList>
            <consortium name="Pathogen Informatics"/>
        </authorList>
    </citation>
    <scope>NUCLEOTIDE SEQUENCE [LARGE SCALE GENOMIC DNA]</scope>
</reference>
<gene>
    <name evidence="7" type="ORF">ASIM_LOCUS3762</name>
</gene>
<dbReference type="WBParaSite" id="ASIM_0000393701-mRNA-1">
    <property type="protein sequence ID" value="ASIM_0000393701-mRNA-1"/>
    <property type="gene ID" value="ASIM_0000393701"/>
</dbReference>
<keyword evidence="4" id="KW-1015">Disulfide bond</keyword>
<dbReference type="GO" id="GO:0005576">
    <property type="term" value="C:extracellular region"/>
    <property type="evidence" value="ECO:0007669"/>
    <property type="project" value="InterPro"/>
</dbReference>